<keyword evidence="2" id="KW-1185">Reference proteome</keyword>
<proteinExistence type="predicted"/>
<accession>A0ABR0WR92</accession>
<comment type="caution">
    <text evidence="1">The sequence shown here is derived from an EMBL/GenBank/DDBJ whole genome shotgun (WGS) entry which is preliminary data.</text>
</comment>
<protein>
    <recommendedName>
        <fullName evidence="3">Zinc finger GRF-type domain-containing protein</fullName>
    </recommendedName>
</protein>
<evidence type="ECO:0000313" key="1">
    <source>
        <dbReference type="EMBL" id="KAK6148699.1"/>
    </source>
</evidence>
<gene>
    <name evidence="1" type="ORF">DH2020_019611</name>
</gene>
<organism evidence="1 2">
    <name type="scientific">Rehmannia glutinosa</name>
    <name type="common">Chinese foxglove</name>
    <dbReference type="NCBI Taxonomy" id="99300"/>
    <lineage>
        <taxon>Eukaryota</taxon>
        <taxon>Viridiplantae</taxon>
        <taxon>Streptophyta</taxon>
        <taxon>Embryophyta</taxon>
        <taxon>Tracheophyta</taxon>
        <taxon>Spermatophyta</taxon>
        <taxon>Magnoliopsida</taxon>
        <taxon>eudicotyledons</taxon>
        <taxon>Gunneridae</taxon>
        <taxon>Pentapetalae</taxon>
        <taxon>asterids</taxon>
        <taxon>lamiids</taxon>
        <taxon>Lamiales</taxon>
        <taxon>Orobanchaceae</taxon>
        <taxon>Rehmannieae</taxon>
        <taxon>Rehmannia</taxon>
    </lineage>
</organism>
<name>A0ABR0WR92_REHGL</name>
<sequence>MSYVTGYVDCHCGRKVVLRTSWTEDNPGRRFHSCLEYDEDVDFSVGKTLRYVVGLGNHPRLLKRINNMNEELVKLKFENTELGKLKFENTELVKLKCQNKKLRRLVIIPRKACYHMLEYAIIQGGWGEWG</sequence>
<evidence type="ECO:0008006" key="3">
    <source>
        <dbReference type="Google" id="ProtNLM"/>
    </source>
</evidence>
<dbReference type="EMBL" id="JABTTQ020000010">
    <property type="protein sequence ID" value="KAK6148699.1"/>
    <property type="molecule type" value="Genomic_DNA"/>
</dbReference>
<reference evidence="1 2" key="1">
    <citation type="journal article" date="2021" name="Comput. Struct. Biotechnol. J.">
        <title>De novo genome assembly of the potent medicinal plant Rehmannia glutinosa using nanopore technology.</title>
        <authorList>
            <person name="Ma L."/>
            <person name="Dong C."/>
            <person name="Song C."/>
            <person name="Wang X."/>
            <person name="Zheng X."/>
            <person name="Niu Y."/>
            <person name="Chen S."/>
            <person name="Feng W."/>
        </authorList>
    </citation>
    <scope>NUCLEOTIDE SEQUENCE [LARGE SCALE GENOMIC DNA]</scope>
    <source>
        <strain evidence="1">DH-2019</strain>
    </source>
</reference>
<evidence type="ECO:0000313" key="2">
    <source>
        <dbReference type="Proteomes" id="UP001318860"/>
    </source>
</evidence>
<dbReference type="PANTHER" id="PTHR33248">
    <property type="entry name" value="ZINC ION-BINDING PROTEIN"/>
    <property type="match status" value="1"/>
</dbReference>
<dbReference type="Proteomes" id="UP001318860">
    <property type="component" value="Unassembled WGS sequence"/>
</dbReference>